<dbReference type="GO" id="GO:0098552">
    <property type="term" value="C:side of membrane"/>
    <property type="evidence" value="ECO:0007669"/>
    <property type="project" value="UniProtKB-KW"/>
</dbReference>
<evidence type="ECO:0000256" key="2">
    <source>
        <dbReference type="ARBA" id="ARBA00022475"/>
    </source>
</evidence>
<keyword evidence="9" id="KW-1133">Transmembrane helix</keyword>
<sequence length="301" mass="30893">MAGARSLLLLALAASVMGTSDDMGPAAIMWPPDRAWSQQADNTPPCGSVAGVTNRTAFPLSGGRIAFVAQDNSFNPEISISFSNDPKTQSDFTPLETSPVPELYPGHTCLSVPDVTTITSSSANQPPSVGTNATIQIKYTADFDRPQNQTFYACADITFVAASAFNPASVPCFNATEQVEVPAPTATGVIPTDLPGHGEGDGGTPPLVAPSAAVSTGSGGGAAPGLSKGAIAGAVVGSVLGSALVVGLALLLYRERERRKRVVRQRDSARAVKWVGEEARSVGTASAEGESIRLGNVAPRE</sequence>
<proteinExistence type="predicted"/>
<evidence type="ECO:0000256" key="4">
    <source>
        <dbReference type="ARBA" id="ARBA00022729"/>
    </source>
</evidence>
<evidence type="ECO:0000313" key="12">
    <source>
        <dbReference type="EMBL" id="SPQ21535.1"/>
    </source>
</evidence>
<evidence type="ECO:0000259" key="11">
    <source>
        <dbReference type="Pfam" id="PF20238"/>
    </source>
</evidence>
<evidence type="ECO:0000256" key="3">
    <source>
        <dbReference type="ARBA" id="ARBA00022622"/>
    </source>
</evidence>
<dbReference type="PANTHER" id="PTHR34992">
    <property type="entry name" value="HYPHAL ANASTAMOSIS-7 PROTEIN"/>
    <property type="match status" value="1"/>
</dbReference>
<evidence type="ECO:0000256" key="5">
    <source>
        <dbReference type="ARBA" id="ARBA00023136"/>
    </source>
</evidence>
<keyword evidence="3" id="KW-0336">GPI-anchor</keyword>
<comment type="subcellular location">
    <subcellularLocation>
        <location evidence="1">Cell membrane</location>
        <topology evidence="1">Lipid-anchor</topology>
        <topology evidence="1">GPI-anchor</topology>
    </subcellularLocation>
</comment>
<dbReference type="InterPro" id="IPR046530">
    <property type="entry name" value="BIM1-like_dom"/>
</dbReference>
<name>A0A3S4F135_9PEZI</name>
<keyword evidence="5 9" id="KW-0472">Membrane</keyword>
<gene>
    <name evidence="12" type="ORF">TT172_LOCUS3954</name>
</gene>
<evidence type="ECO:0000256" key="1">
    <source>
        <dbReference type="ARBA" id="ARBA00004609"/>
    </source>
</evidence>
<dbReference type="PANTHER" id="PTHR34992:SF5">
    <property type="entry name" value="ANCHORED PROTEIN, PUTATIVE (AFU_ORTHOLOGUE AFUA_6G02800)-RELATED"/>
    <property type="match status" value="1"/>
</dbReference>
<evidence type="ECO:0000256" key="6">
    <source>
        <dbReference type="ARBA" id="ARBA00023180"/>
    </source>
</evidence>
<dbReference type="CDD" id="cd21176">
    <property type="entry name" value="LPMO_auxiliary-like"/>
    <property type="match status" value="1"/>
</dbReference>
<keyword evidence="4 10" id="KW-0732">Signal</keyword>
<dbReference type="AlphaFoldDB" id="A0A3S4F135"/>
<dbReference type="InterPro" id="IPR046936">
    <property type="entry name" value="BIM1-like"/>
</dbReference>
<evidence type="ECO:0000256" key="7">
    <source>
        <dbReference type="ARBA" id="ARBA00023288"/>
    </source>
</evidence>
<dbReference type="Proteomes" id="UP000289323">
    <property type="component" value="Unassembled WGS sequence"/>
</dbReference>
<feature type="region of interest" description="Disordered" evidence="8">
    <location>
        <begin position="279"/>
        <end position="301"/>
    </location>
</feature>
<feature type="signal peptide" evidence="10">
    <location>
        <begin position="1"/>
        <end position="18"/>
    </location>
</feature>
<feature type="transmembrane region" description="Helical" evidence="9">
    <location>
        <begin position="230"/>
        <end position="253"/>
    </location>
</feature>
<accession>A0A3S4F135</accession>
<keyword evidence="9" id="KW-0812">Transmembrane</keyword>
<dbReference type="EMBL" id="OUUZ01000008">
    <property type="protein sequence ID" value="SPQ21535.1"/>
    <property type="molecule type" value="Genomic_DNA"/>
</dbReference>
<evidence type="ECO:0000256" key="8">
    <source>
        <dbReference type="SAM" id="MobiDB-lite"/>
    </source>
</evidence>
<keyword evidence="6" id="KW-0325">Glycoprotein</keyword>
<dbReference type="Pfam" id="PF20238">
    <property type="entry name" value="BIM1-like_dom"/>
    <property type="match status" value="1"/>
</dbReference>
<organism evidence="12 13">
    <name type="scientific">Thermothielavioides terrestris</name>
    <dbReference type="NCBI Taxonomy" id="2587410"/>
    <lineage>
        <taxon>Eukaryota</taxon>
        <taxon>Fungi</taxon>
        <taxon>Dikarya</taxon>
        <taxon>Ascomycota</taxon>
        <taxon>Pezizomycotina</taxon>
        <taxon>Sordariomycetes</taxon>
        <taxon>Sordariomycetidae</taxon>
        <taxon>Sordariales</taxon>
        <taxon>Chaetomiaceae</taxon>
        <taxon>Thermothielavioides</taxon>
    </lineage>
</organism>
<evidence type="ECO:0000256" key="10">
    <source>
        <dbReference type="SAM" id="SignalP"/>
    </source>
</evidence>
<keyword evidence="7" id="KW-0449">Lipoprotein</keyword>
<evidence type="ECO:0000256" key="9">
    <source>
        <dbReference type="SAM" id="Phobius"/>
    </source>
</evidence>
<evidence type="ECO:0000313" key="13">
    <source>
        <dbReference type="Proteomes" id="UP000289323"/>
    </source>
</evidence>
<dbReference type="GO" id="GO:0005886">
    <property type="term" value="C:plasma membrane"/>
    <property type="evidence" value="ECO:0007669"/>
    <property type="project" value="UniProtKB-SubCell"/>
</dbReference>
<protein>
    <submittedName>
        <fullName evidence="12">3220711f-4d4c-4d8c-abe7-85b145c85703</fullName>
    </submittedName>
</protein>
<feature type="domain" description="Copper acquisition factor BIM1-like" evidence="11">
    <location>
        <begin position="23"/>
        <end position="177"/>
    </location>
</feature>
<feature type="chain" id="PRO_5018642499" evidence="10">
    <location>
        <begin position="19"/>
        <end position="301"/>
    </location>
</feature>
<reference evidence="12 13" key="1">
    <citation type="submission" date="2018-04" db="EMBL/GenBank/DDBJ databases">
        <authorList>
            <person name="Huttner S."/>
            <person name="Dainat J."/>
        </authorList>
    </citation>
    <scope>NUCLEOTIDE SEQUENCE [LARGE SCALE GENOMIC DNA]</scope>
</reference>
<keyword evidence="2" id="KW-1003">Cell membrane</keyword>